<proteinExistence type="predicted"/>
<sequence>MNALKRLLGWHKYVVSPEEKQASSRALRDAEQVKQTVDALQTESTIVGARQRHIREENHWTRNLEHVFRGT</sequence>
<dbReference type="RefSeq" id="YP_009885951.1">
    <property type="nucleotide sequence ID" value="NC_049489.1"/>
</dbReference>
<evidence type="ECO:0000313" key="2">
    <source>
        <dbReference type="Proteomes" id="UP000438167"/>
    </source>
</evidence>
<reference evidence="1 2" key="1">
    <citation type="submission" date="2019-11" db="EMBL/GenBank/DDBJ databases">
        <authorList>
            <person name="Donovan J."/>
            <person name="Schaffer R."/>
            <person name="Bae M.S."/>
            <person name="Gitobu P.N."/>
            <person name="Guan P."/>
            <person name="Olavarrieta M.P."/>
            <person name="Perez Cortez K."/>
            <person name="Tozier F.G."/>
            <person name="Vasilopoulos H."/>
            <person name="Zhang S."/>
            <person name="Kapinos A."/>
            <person name="Freise A.C."/>
            <person name="Moberg-Parker J."/>
            <person name="Garlena R.A."/>
            <person name="Russell D.A."/>
            <person name="Pope W.H."/>
            <person name="Jacobs-Sera D."/>
            <person name="Hatfull G.F."/>
        </authorList>
    </citation>
    <scope>NUCLEOTIDE SEQUENCE [LARGE SCALE GENOMIC DNA]</scope>
</reference>
<accession>A0A6B9J8D4</accession>
<name>A0A6B9J8D4_9CAUD</name>
<dbReference type="Pfam" id="PF24596">
    <property type="entry name" value="DUF7620"/>
    <property type="match status" value="1"/>
</dbReference>
<evidence type="ECO:0000313" key="1">
    <source>
        <dbReference type="EMBL" id="QGZ17128.1"/>
    </source>
</evidence>
<keyword evidence="2" id="KW-1185">Reference proteome</keyword>
<dbReference type="Proteomes" id="UP000438167">
    <property type="component" value="Segment"/>
</dbReference>
<organism evidence="1 2">
    <name type="scientific">Arthrobacter phage DrYang</name>
    <dbReference type="NCBI Taxonomy" id="2686080"/>
    <lineage>
        <taxon>Viruses</taxon>
        <taxon>Duplodnaviria</taxon>
        <taxon>Heunggongvirae</taxon>
        <taxon>Uroviricota</taxon>
        <taxon>Caudoviricetes</taxon>
        <taxon>Klausavirus</taxon>
        <taxon>Klausavirus dryang</taxon>
    </lineage>
</organism>
<dbReference type="InterPro" id="IPR056037">
    <property type="entry name" value="DUF7620"/>
</dbReference>
<dbReference type="EMBL" id="MN703411">
    <property type="protein sequence ID" value="QGZ17128.1"/>
    <property type="molecule type" value="Genomic_DNA"/>
</dbReference>
<dbReference type="GeneID" id="55815357"/>
<protein>
    <submittedName>
        <fullName evidence="1">Uncharacterized protein</fullName>
    </submittedName>
</protein>
<gene>
    <name evidence="1" type="primary">29</name>
    <name evidence="1" type="ORF">SEA_DRYANG_29</name>
</gene>
<dbReference type="KEGG" id="vg:55815357"/>